<keyword evidence="2" id="KW-1185">Reference proteome</keyword>
<protein>
    <submittedName>
        <fullName evidence="1">Replication-relaxation family protein</fullName>
    </submittedName>
</protein>
<evidence type="ECO:0000313" key="2">
    <source>
        <dbReference type="Proteomes" id="UP001054846"/>
    </source>
</evidence>
<proteinExistence type="predicted"/>
<sequence length="203" mass="23434">MKSLPPLMIDLAIDRLASTRQLVARYGHRVYHRLQQLHDQGLIRRCNYTIGRGRPIACCYLTPLGAAIVSNQASLPLREIPSTPGSAAQFRHTLLVGETRFRLAEAGYRLLSEYCNIVAQGVSRSTLQQPDMYVLEADEPTVAVEVDRGYHPAVIRTKLNDWRDRELKVWWFCYGNKQMQRLHNHNFCFNELYDIEQLGWSVF</sequence>
<dbReference type="InterPro" id="IPR025855">
    <property type="entry name" value="Replic_Relax"/>
</dbReference>
<name>A0ABY3PG12_9CYAN</name>
<dbReference type="EMBL" id="CP063845">
    <property type="protein sequence ID" value="UFP92591.1"/>
    <property type="molecule type" value="Genomic_DNA"/>
</dbReference>
<dbReference type="InterPro" id="IPR036390">
    <property type="entry name" value="WH_DNA-bd_sf"/>
</dbReference>
<dbReference type="Proteomes" id="UP001054846">
    <property type="component" value="Chromosome"/>
</dbReference>
<gene>
    <name evidence="1" type="ORF">ISF26_12115</name>
</gene>
<dbReference type="Pfam" id="PF13814">
    <property type="entry name" value="Replic_Relax"/>
    <property type="match status" value="1"/>
</dbReference>
<evidence type="ECO:0000313" key="1">
    <source>
        <dbReference type="EMBL" id="UFP92591.1"/>
    </source>
</evidence>
<accession>A0ABY3PG12</accession>
<dbReference type="SUPFAM" id="SSF46785">
    <property type="entry name" value="Winged helix' DNA-binding domain"/>
    <property type="match status" value="1"/>
</dbReference>
<reference evidence="1 2" key="1">
    <citation type="journal article" date="2021" name="Genome Biol. Evol.">
        <title>Complete Genome Sequencing of a Novel Gloeobacter Species from a Waterfall Cave in Mexico.</title>
        <authorList>
            <person name="Saw J.H."/>
            <person name="Cardona T."/>
            <person name="Montejano G."/>
        </authorList>
    </citation>
    <scope>NUCLEOTIDE SEQUENCE [LARGE SCALE GENOMIC DNA]</scope>
    <source>
        <strain evidence="1">MG652769</strain>
    </source>
</reference>
<organism evidence="1 2">
    <name type="scientific">Gloeobacter morelensis MG652769</name>
    <dbReference type="NCBI Taxonomy" id="2781736"/>
    <lineage>
        <taxon>Bacteria</taxon>
        <taxon>Bacillati</taxon>
        <taxon>Cyanobacteriota</taxon>
        <taxon>Cyanophyceae</taxon>
        <taxon>Gloeobacterales</taxon>
        <taxon>Gloeobacteraceae</taxon>
        <taxon>Gloeobacter</taxon>
        <taxon>Gloeobacter morelensis</taxon>
    </lineage>
</organism>